<sequence>MGTKQEAVVNGTQYKQMLLGAYQSFEKNYVTINNLNVFPVPDGDTGTNMLHTMRSVAETVSTLETTNIGEVGQAAARSAVLGARGNSGVILSQLLYGIGKGLAGKEAVSINQIGKAFQYGILYAYRAVSKPVEGTILTVARGIAKGTYHAVRSGADVKELLKEALLVGRAELARTPELLPALKEAGVVDAGGQGLLVFFEGCLAGLTGDAPPLVESASTQAEVFGHTGELDLEYPYCTEFVVHDVEVSEKEIKKTLQAMGNSLIVGIVYDLVKVHIHSKNPGEVLRKAIEWGSLHDIKIDNMADQHQKKLFAITKSVTPKSGLAVLSVAAGDGIADIMKSIGAEEVIYGGQSMNPPVEDFMKHIESGNAEQYIILPNNKNIVLAVQQVKKLLGTKQVDFIPTTNLAQGLAALLAFDKNKTMIENIMAMKERAKNARSASCSIAVRDSVVNGIKVKKGQYLGLIEEKIVGAADSLEEAAELTLAAAAKDAELISLYYGSDLTGGQAESLAEMLRAKNEEWEIELLQGGQPLYPLLIVIE</sequence>
<evidence type="ECO:0000313" key="3">
    <source>
        <dbReference type="Proteomes" id="UP000824099"/>
    </source>
</evidence>
<organism evidence="2 3">
    <name type="scientific">Candidatus Avacidaminococcus intestinavium</name>
    <dbReference type="NCBI Taxonomy" id="2840684"/>
    <lineage>
        <taxon>Bacteria</taxon>
        <taxon>Bacillati</taxon>
        <taxon>Bacillota</taxon>
        <taxon>Negativicutes</taxon>
        <taxon>Acidaminococcales</taxon>
        <taxon>Acidaminococcaceae</taxon>
        <taxon>Acidaminococcaceae incertae sedis</taxon>
        <taxon>Candidatus Avacidaminococcus</taxon>
    </lineage>
</organism>
<dbReference type="SMART" id="SM01121">
    <property type="entry name" value="Dak1_2"/>
    <property type="match status" value="1"/>
</dbReference>
<comment type="caution">
    <text evidence="2">The sequence shown here is derived from an EMBL/GenBank/DDBJ whole genome shotgun (WGS) entry which is preliminary data.</text>
</comment>
<dbReference type="Pfam" id="PF02734">
    <property type="entry name" value="Dak2"/>
    <property type="match status" value="1"/>
</dbReference>
<dbReference type="NCBIfam" id="TIGR03599">
    <property type="entry name" value="YloV"/>
    <property type="match status" value="1"/>
</dbReference>
<gene>
    <name evidence="2" type="ORF">IAB06_07435</name>
</gene>
<dbReference type="PROSITE" id="PS51480">
    <property type="entry name" value="DHAL"/>
    <property type="match status" value="1"/>
</dbReference>
<dbReference type="Gene3D" id="1.25.40.340">
    <property type="match status" value="1"/>
</dbReference>
<dbReference type="EMBL" id="DVNI01000128">
    <property type="protein sequence ID" value="HIU64847.1"/>
    <property type="molecule type" value="Genomic_DNA"/>
</dbReference>
<evidence type="ECO:0000259" key="1">
    <source>
        <dbReference type="PROSITE" id="PS51480"/>
    </source>
</evidence>
<dbReference type="PANTHER" id="PTHR33434">
    <property type="entry name" value="DEGV DOMAIN-CONTAINING PROTEIN DR_1986-RELATED"/>
    <property type="match status" value="1"/>
</dbReference>
<dbReference type="AlphaFoldDB" id="A0A9D1MR04"/>
<proteinExistence type="predicted"/>
<name>A0A9D1MR04_9FIRM</name>
<dbReference type="Pfam" id="PF13684">
    <property type="entry name" value="FakA-like_C"/>
    <property type="match status" value="1"/>
</dbReference>
<feature type="domain" description="DhaL" evidence="1">
    <location>
        <begin position="12"/>
        <end position="204"/>
    </location>
</feature>
<dbReference type="InterPro" id="IPR048394">
    <property type="entry name" value="FakA-like_M"/>
</dbReference>
<dbReference type="InterPro" id="IPR033470">
    <property type="entry name" value="FakA-like_C"/>
</dbReference>
<dbReference type="InterPro" id="IPR004007">
    <property type="entry name" value="DhaL_dom"/>
</dbReference>
<dbReference type="SUPFAM" id="SSF101473">
    <property type="entry name" value="DhaL-like"/>
    <property type="match status" value="1"/>
</dbReference>
<evidence type="ECO:0000313" key="2">
    <source>
        <dbReference type="EMBL" id="HIU64847.1"/>
    </source>
</evidence>
<accession>A0A9D1MR04</accession>
<dbReference type="InterPro" id="IPR036117">
    <property type="entry name" value="DhaL_dom_sf"/>
</dbReference>
<reference evidence="2" key="1">
    <citation type="submission" date="2020-10" db="EMBL/GenBank/DDBJ databases">
        <authorList>
            <person name="Gilroy R."/>
        </authorList>
    </citation>
    <scope>NUCLEOTIDE SEQUENCE</scope>
    <source>
        <strain evidence="2">CHK160-1198</strain>
    </source>
</reference>
<dbReference type="InterPro" id="IPR019986">
    <property type="entry name" value="YloV-like"/>
</dbReference>
<dbReference type="Proteomes" id="UP000824099">
    <property type="component" value="Unassembled WGS sequence"/>
</dbReference>
<dbReference type="GO" id="GO:0006071">
    <property type="term" value="P:glycerol metabolic process"/>
    <property type="evidence" value="ECO:0007669"/>
    <property type="project" value="InterPro"/>
</dbReference>
<dbReference type="SMART" id="SM01120">
    <property type="entry name" value="Dak2"/>
    <property type="match status" value="1"/>
</dbReference>
<reference evidence="2" key="2">
    <citation type="journal article" date="2021" name="PeerJ">
        <title>Extensive microbial diversity within the chicken gut microbiome revealed by metagenomics and culture.</title>
        <authorList>
            <person name="Gilroy R."/>
            <person name="Ravi A."/>
            <person name="Getino M."/>
            <person name="Pursley I."/>
            <person name="Horton D.L."/>
            <person name="Alikhan N.F."/>
            <person name="Baker D."/>
            <person name="Gharbi K."/>
            <person name="Hall N."/>
            <person name="Watson M."/>
            <person name="Adriaenssens E.M."/>
            <person name="Foster-Nyarko E."/>
            <person name="Jarju S."/>
            <person name="Secka A."/>
            <person name="Antonio M."/>
            <person name="Oren A."/>
            <person name="Chaudhuri R.R."/>
            <person name="La Ragione R."/>
            <person name="Hildebrand F."/>
            <person name="Pallen M.J."/>
        </authorList>
    </citation>
    <scope>NUCLEOTIDE SEQUENCE</scope>
    <source>
        <strain evidence="2">CHK160-1198</strain>
    </source>
</reference>
<dbReference type="GO" id="GO:0004371">
    <property type="term" value="F:glycerone kinase activity"/>
    <property type="evidence" value="ECO:0007669"/>
    <property type="project" value="InterPro"/>
</dbReference>
<protein>
    <submittedName>
        <fullName evidence="2">DAK2 domain-containing protein</fullName>
    </submittedName>
</protein>
<dbReference type="Pfam" id="PF21645">
    <property type="entry name" value="FakA-like_M"/>
    <property type="match status" value="1"/>
</dbReference>
<dbReference type="PANTHER" id="PTHR33434:SF4">
    <property type="entry name" value="PHOSPHATASE PROTEIN"/>
    <property type="match status" value="1"/>
</dbReference>
<dbReference type="InterPro" id="IPR050270">
    <property type="entry name" value="DegV_domain_contain"/>
</dbReference>